<organism evidence="4">
    <name type="scientific">Alloyangia mangrovi</name>
    <dbReference type="NCBI Taxonomy" id="1779329"/>
    <lineage>
        <taxon>Bacteria</taxon>
        <taxon>Pseudomonadati</taxon>
        <taxon>Pseudomonadota</taxon>
        <taxon>Alphaproteobacteria</taxon>
        <taxon>Rhodobacterales</taxon>
        <taxon>Roseobacteraceae</taxon>
        <taxon>Alloyangia</taxon>
    </lineage>
</organism>
<feature type="domain" description="NIPSNAP" evidence="2">
    <location>
        <begin position="4"/>
        <end position="100"/>
    </location>
</feature>
<proteinExistence type="inferred from homology"/>
<dbReference type="EMBL" id="NTHN02000028">
    <property type="protein sequence ID" value="MCT4371620.1"/>
    <property type="molecule type" value="Genomic_DNA"/>
</dbReference>
<gene>
    <name evidence="3" type="ORF">CLG85_015365</name>
    <name evidence="4" type="ORF">CLG85_05870</name>
</gene>
<name>A0A2A3K0A6_9RHOB</name>
<evidence type="ECO:0000256" key="1">
    <source>
        <dbReference type="ARBA" id="ARBA00005291"/>
    </source>
</evidence>
<evidence type="ECO:0000313" key="3">
    <source>
        <dbReference type="EMBL" id="MCT4371620.1"/>
    </source>
</evidence>
<dbReference type="InterPro" id="IPR051557">
    <property type="entry name" value="NipSnap_domain"/>
</dbReference>
<evidence type="ECO:0000313" key="4">
    <source>
        <dbReference type="EMBL" id="PBD20080.1"/>
    </source>
</evidence>
<evidence type="ECO:0000259" key="2">
    <source>
        <dbReference type="Pfam" id="PF07978"/>
    </source>
</evidence>
<dbReference type="EMBL" id="NTHN01000076">
    <property type="protein sequence ID" value="PBD20080.1"/>
    <property type="molecule type" value="Genomic_DNA"/>
</dbReference>
<protein>
    <submittedName>
        <fullName evidence="4">NIPSNAP family protein</fullName>
    </submittedName>
</protein>
<dbReference type="Gene3D" id="3.30.70.100">
    <property type="match status" value="1"/>
</dbReference>
<dbReference type="Proteomes" id="UP000217448">
    <property type="component" value="Unassembled WGS sequence"/>
</dbReference>
<dbReference type="PANTHER" id="PTHR21017">
    <property type="entry name" value="NIPSNAP-RELATED"/>
    <property type="match status" value="1"/>
</dbReference>
<comment type="similarity">
    <text evidence="1">Belongs to the NipSnap family.</text>
</comment>
<dbReference type="RefSeq" id="WP_095881418.1">
    <property type="nucleotide sequence ID" value="NZ_NTHN02000028.1"/>
</dbReference>
<keyword evidence="5" id="KW-1185">Reference proteome</keyword>
<dbReference type="InterPro" id="IPR011008">
    <property type="entry name" value="Dimeric_a/b-barrel"/>
</dbReference>
<reference evidence="4" key="1">
    <citation type="submission" date="2017-09" db="EMBL/GenBank/DDBJ databases">
        <title>Yangia sp. SAOS 153D whole genome sequencing.</title>
        <authorList>
            <person name="Verma A."/>
            <person name="Krishnamurthi S."/>
        </authorList>
    </citation>
    <scope>NUCLEOTIDE SEQUENCE [LARGE SCALE GENOMIC DNA]</scope>
    <source>
        <strain evidence="4">SAOS 153D</strain>
    </source>
</reference>
<reference evidence="3" key="3">
    <citation type="submission" date="2024-05" db="EMBL/GenBank/DDBJ databases">
        <title>Yangia mangrovi SAOS 153D genome.</title>
        <authorList>
            <person name="Verma A."/>
            <person name="Pal Y."/>
            <person name="Sundharam S."/>
            <person name="Bisht B."/>
            <person name="Srinivasan K."/>
        </authorList>
    </citation>
    <scope>NUCLEOTIDE SEQUENCE</scope>
    <source>
        <strain evidence="3">SAOS 153D</strain>
    </source>
</reference>
<dbReference type="InterPro" id="IPR012577">
    <property type="entry name" value="NIPSNAP"/>
</dbReference>
<accession>A0A2A3K0A6</accession>
<sequence length="105" mass="12300">MILEERDYRLKPGKAPTFLQIYEKYGLPVQRRHLGEPYGFFTSEIGELNHVVAMWRYNDLNDRAERRAAMLLDPDWPGYLSKIDGLIDVQNIRILTPAGFFFPAR</sequence>
<dbReference type="OrthoDB" id="4124121at2"/>
<reference evidence="5" key="2">
    <citation type="submission" date="2023-07" db="EMBL/GenBank/DDBJ databases">
        <title>Yangia mangrovi SAOS 153D genome.</title>
        <authorList>
            <person name="Verma A."/>
            <person name="Pal Y."/>
            <person name="Sundharam S."/>
            <person name="Bisht B."/>
            <person name="Srinivasan K."/>
        </authorList>
    </citation>
    <scope>NUCLEOTIDE SEQUENCE [LARGE SCALE GENOMIC DNA]</scope>
    <source>
        <strain evidence="5">SAOS 153D</strain>
    </source>
</reference>
<dbReference type="Pfam" id="PF07978">
    <property type="entry name" value="NIPSNAP"/>
    <property type="match status" value="1"/>
</dbReference>
<dbReference type="AlphaFoldDB" id="A0A2A3K0A6"/>
<comment type="caution">
    <text evidence="4">The sequence shown here is derived from an EMBL/GenBank/DDBJ whole genome shotgun (WGS) entry which is preliminary data.</text>
</comment>
<evidence type="ECO:0000313" key="5">
    <source>
        <dbReference type="Proteomes" id="UP000217448"/>
    </source>
</evidence>
<dbReference type="SUPFAM" id="SSF54909">
    <property type="entry name" value="Dimeric alpha+beta barrel"/>
    <property type="match status" value="1"/>
</dbReference>
<dbReference type="PANTHER" id="PTHR21017:SF17">
    <property type="entry name" value="PROTEIN NIPSNAP"/>
    <property type="match status" value="1"/>
</dbReference>